<evidence type="ECO:0000256" key="2">
    <source>
        <dbReference type="ARBA" id="ARBA00012925"/>
    </source>
</evidence>
<name>A0A226WN32_CABSO</name>
<evidence type="ECO:0000313" key="10">
    <source>
        <dbReference type="Proteomes" id="UP000214720"/>
    </source>
</evidence>
<keyword evidence="5" id="KW-0456">Lyase</keyword>
<keyword evidence="4" id="KW-0862">Zinc</keyword>
<gene>
    <name evidence="9" type="ORF">BSU04_44250</name>
</gene>
<dbReference type="AlphaFoldDB" id="A0A226WN32"/>
<evidence type="ECO:0000256" key="5">
    <source>
        <dbReference type="ARBA" id="ARBA00023239"/>
    </source>
</evidence>
<dbReference type="CDD" id="cd03124">
    <property type="entry name" value="alpha_CA_prokaryotic_like"/>
    <property type="match status" value="1"/>
</dbReference>
<dbReference type="InterPro" id="IPR041891">
    <property type="entry name" value="Alpha_CA_prokaryot-like"/>
</dbReference>
<dbReference type="Pfam" id="PF00194">
    <property type="entry name" value="Carb_anhydrase"/>
    <property type="match status" value="1"/>
</dbReference>
<evidence type="ECO:0000256" key="3">
    <source>
        <dbReference type="ARBA" id="ARBA00022723"/>
    </source>
</evidence>
<evidence type="ECO:0000313" key="9">
    <source>
        <dbReference type="EMBL" id="OXC71998.1"/>
    </source>
</evidence>
<dbReference type="PROSITE" id="PS51144">
    <property type="entry name" value="ALPHA_CA_2"/>
    <property type="match status" value="1"/>
</dbReference>
<dbReference type="SMART" id="SM01057">
    <property type="entry name" value="Carb_anhydrase"/>
    <property type="match status" value="1"/>
</dbReference>
<feature type="signal peptide" evidence="7">
    <location>
        <begin position="1"/>
        <end position="24"/>
    </location>
</feature>
<dbReference type="Gene3D" id="3.10.200.10">
    <property type="entry name" value="Alpha carbonic anhydrase"/>
    <property type="match status" value="1"/>
</dbReference>
<evidence type="ECO:0000256" key="7">
    <source>
        <dbReference type="SAM" id="SignalP"/>
    </source>
</evidence>
<dbReference type="GO" id="GO:0004089">
    <property type="term" value="F:carbonate dehydratase activity"/>
    <property type="evidence" value="ECO:0007669"/>
    <property type="project" value="UniProtKB-EC"/>
</dbReference>
<reference evidence="10" key="1">
    <citation type="submission" date="2017-01" db="EMBL/GenBank/DDBJ databases">
        <title>Genome Analysis of Deinococcus marmoris KOPRI26562.</title>
        <authorList>
            <person name="Kim J.H."/>
            <person name="Oh H.-M."/>
        </authorList>
    </citation>
    <scope>NUCLEOTIDE SEQUENCE [LARGE SCALE GENOMIC DNA]</scope>
    <source>
        <strain evidence="10">PAMC 26633</strain>
    </source>
</reference>
<keyword evidence="3" id="KW-0479">Metal-binding</keyword>
<accession>A0A226WN32</accession>
<evidence type="ECO:0000256" key="6">
    <source>
        <dbReference type="ARBA" id="ARBA00048348"/>
    </source>
</evidence>
<dbReference type="EMBL" id="MTHB01000288">
    <property type="protein sequence ID" value="OXC71998.1"/>
    <property type="molecule type" value="Genomic_DNA"/>
</dbReference>
<proteinExistence type="inferred from homology"/>
<feature type="chain" id="PRO_5012240388" description="carbonic anhydrase" evidence="7">
    <location>
        <begin position="25"/>
        <end position="256"/>
    </location>
</feature>
<dbReference type="GO" id="GO:0008270">
    <property type="term" value="F:zinc ion binding"/>
    <property type="evidence" value="ECO:0007669"/>
    <property type="project" value="InterPro"/>
</dbReference>
<dbReference type="PANTHER" id="PTHR18952">
    <property type="entry name" value="CARBONIC ANHYDRASE"/>
    <property type="match status" value="1"/>
</dbReference>
<evidence type="ECO:0000256" key="4">
    <source>
        <dbReference type="ARBA" id="ARBA00022833"/>
    </source>
</evidence>
<feature type="domain" description="Alpha-carbonic anhydrase" evidence="8">
    <location>
        <begin position="29"/>
        <end position="256"/>
    </location>
</feature>
<dbReference type="Proteomes" id="UP000214720">
    <property type="component" value="Unassembled WGS sequence"/>
</dbReference>
<organism evidence="9 10">
    <name type="scientific">Caballeronia sordidicola</name>
    <name type="common">Burkholderia sordidicola</name>
    <dbReference type="NCBI Taxonomy" id="196367"/>
    <lineage>
        <taxon>Bacteria</taxon>
        <taxon>Pseudomonadati</taxon>
        <taxon>Pseudomonadota</taxon>
        <taxon>Betaproteobacteria</taxon>
        <taxon>Burkholderiales</taxon>
        <taxon>Burkholderiaceae</taxon>
        <taxon>Caballeronia</taxon>
    </lineage>
</organism>
<dbReference type="SUPFAM" id="SSF51069">
    <property type="entry name" value="Carbonic anhydrase"/>
    <property type="match status" value="1"/>
</dbReference>
<comment type="similarity">
    <text evidence="1">Belongs to the alpha-carbonic anhydrase family.</text>
</comment>
<dbReference type="RefSeq" id="WP_179258622.1">
    <property type="nucleotide sequence ID" value="NZ_MTHB01000288.1"/>
</dbReference>
<protein>
    <recommendedName>
        <fullName evidence="2">carbonic anhydrase</fullName>
        <ecNumber evidence="2">4.2.1.1</ecNumber>
    </recommendedName>
</protein>
<dbReference type="PANTHER" id="PTHR18952:SF265">
    <property type="entry name" value="CARBONIC ANHYDRASE"/>
    <property type="match status" value="1"/>
</dbReference>
<comment type="catalytic activity">
    <reaction evidence="6">
        <text>hydrogencarbonate + H(+) = CO2 + H2O</text>
        <dbReference type="Rhea" id="RHEA:10748"/>
        <dbReference type="ChEBI" id="CHEBI:15377"/>
        <dbReference type="ChEBI" id="CHEBI:15378"/>
        <dbReference type="ChEBI" id="CHEBI:16526"/>
        <dbReference type="ChEBI" id="CHEBI:17544"/>
        <dbReference type="EC" id="4.2.1.1"/>
    </reaction>
</comment>
<evidence type="ECO:0000256" key="1">
    <source>
        <dbReference type="ARBA" id="ARBA00010718"/>
    </source>
</evidence>
<keyword evidence="7" id="KW-0732">Signal</keyword>
<dbReference type="InterPro" id="IPR036398">
    <property type="entry name" value="CA_dom_sf"/>
</dbReference>
<sequence length="256" mass="28433">MNKIKRLSVSAFLLAAFFTLTASAGTADHGWTYDGDHGPAHWGAMTEAFHACESGRAESPIDIEKAKKAPTDMPRLKVNYQPLPIDIINTGHAVQFNATPGTDSITLGNQAYQLVQFHFHSPGEERFAGKDSVMDAHLVHRSEDGKLLVLAVQFQLGDQPNPVIHAMLDRIPSEKGAEFKVSAVMVNPIDLLPKHTSYYTYSGSLTTPPCSEGVTWIEFKERVSMTQQQLDAMQRFYHGNQRPVQALNGREIWEVE</sequence>
<evidence type="ECO:0000259" key="8">
    <source>
        <dbReference type="PROSITE" id="PS51144"/>
    </source>
</evidence>
<comment type="caution">
    <text evidence="9">The sequence shown here is derived from an EMBL/GenBank/DDBJ whole genome shotgun (WGS) entry which is preliminary data.</text>
</comment>
<dbReference type="InterPro" id="IPR023561">
    <property type="entry name" value="Carbonic_anhydrase_a-class"/>
</dbReference>
<dbReference type="InterPro" id="IPR001148">
    <property type="entry name" value="CA_dom"/>
</dbReference>
<dbReference type="EC" id="4.2.1.1" evidence="2"/>